<organism evidence="1 2">
    <name type="scientific">Flemingia macrophylla</name>
    <dbReference type="NCBI Taxonomy" id="520843"/>
    <lineage>
        <taxon>Eukaryota</taxon>
        <taxon>Viridiplantae</taxon>
        <taxon>Streptophyta</taxon>
        <taxon>Embryophyta</taxon>
        <taxon>Tracheophyta</taxon>
        <taxon>Spermatophyta</taxon>
        <taxon>Magnoliopsida</taxon>
        <taxon>eudicotyledons</taxon>
        <taxon>Gunneridae</taxon>
        <taxon>Pentapetalae</taxon>
        <taxon>rosids</taxon>
        <taxon>fabids</taxon>
        <taxon>Fabales</taxon>
        <taxon>Fabaceae</taxon>
        <taxon>Papilionoideae</taxon>
        <taxon>50 kb inversion clade</taxon>
        <taxon>NPAAA clade</taxon>
        <taxon>indigoferoid/millettioid clade</taxon>
        <taxon>Phaseoleae</taxon>
        <taxon>Flemingia</taxon>
    </lineage>
</organism>
<evidence type="ECO:0000313" key="1">
    <source>
        <dbReference type="EMBL" id="KAL2318122.1"/>
    </source>
</evidence>
<dbReference type="Proteomes" id="UP001603857">
    <property type="component" value="Unassembled WGS sequence"/>
</dbReference>
<reference evidence="1 2" key="1">
    <citation type="submission" date="2024-08" db="EMBL/GenBank/DDBJ databases">
        <title>Insights into the chromosomal genome structure of Flemingia macrophylla.</title>
        <authorList>
            <person name="Ding Y."/>
            <person name="Zhao Y."/>
            <person name="Bi W."/>
            <person name="Wu M."/>
            <person name="Zhao G."/>
            <person name="Gong Y."/>
            <person name="Li W."/>
            <person name="Zhang P."/>
        </authorList>
    </citation>
    <scope>NUCLEOTIDE SEQUENCE [LARGE SCALE GENOMIC DNA]</scope>
    <source>
        <strain evidence="1">DYQJB</strain>
        <tissue evidence="1">Leaf</tissue>
    </source>
</reference>
<comment type="caution">
    <text evidence="1">The sequence shown here is derived from an EMBL/GenBank/DDBJ whole genome shotgun (WGS) entry which is preliminary data.</text>
</comment>
<gene>
    <name evidence="1" type="ORF">Fmac_031998</name>
</gene>
<evidence type="ECO:0000313" key="2">
    <source>
        <dbReference type="Proteomes" id="UP001603857"/>
    </source>
</evidence>
<keyword evidence="2" id="KW-1185">Reference proteome</keyword>
<protein>
    <submittedName>
        <fullName evidence="1">Uncharacterized protein</fullName>
    </submittedName>
</protein>
<name>A0ABD1L3N5_9FABA</name>
<dbReference type="AlphaFoldDB" id="A0ABD1L3N5"/>
<sequence length="56" mass="6189">MANLLGFTFNLPCGVILRACDTFSTKIPTNNWEKPRQRKSVEKALVDISIGKVPGI</sequence>
<dbReference type="EMBL" id="JBGMDY010000011">
    <property type="protein sequence ID" value="KAL2318122.1"/>
    <property type="molecule type" value="Genomic_DNA"/>
</dbReference>
<accession>A0ABD1L3N5</accession>
<proteinExistence type="predicted"/>